<dbReference type="EMBL" id="CP051128">
    <property type="protein sequence ID" value="QIZ08492.1"/>
    <property type="molecule type" value="Genomic_DNA"/>
</dbReference>
<sequence>MVEMGGNYDRQRKQRQGSTISDDTKTVGTIINQEAKKRPEERCEGLDGQSA</sequence>
<proteinExistence type="predicted"/>
<evidence type="ECO:0000313" key="2">
    <source>
        <dbReference type="EMBL" id="QIZ08492.1"/>
    </source>
</evidence>
<evidence type="ECO:0000313" key="3">
    <source>
        <dbReference type="Proteomes" id="UP000501868"/>
    </source>
</evidence>
<name>A0A6H1P4X8_PRIMG</name>
<feature type="compositionally biased region" description="Basic and acidic residues" evidence="1">
    <location>
        <begin position="34"/>
        <end position="45"/>
    </location>
</feature>
<reference evidence="2 3" key="2">
    <citation type="submission" date="2020-04" db="EMBL/GenBank/DDBJ databases">
        <authorList>
            <person name="Fomenkov A."/>
            <person name="Anton B.P."/>
            <person name="Roberts R.J."/>
        </authorList>
    </citation>
    <scope>NUCLEOTIDE SEQUENCE [LARGE SCALE GENOMIC DNA]</scope>
    <source>
        <strain evidence="2 3">S2</strain>
    </source>
</reference>
<dbReference type="Proteomes" id="UP000501868">
    <property type="component" value="Chromosome"/>
</dbReference>
<protein>
    <submittedName>
        <fullName evidence="2">Uncharacterized protein</fullName>
    </submittedName>
</protein>
<accession>A0A6H1P4X8</accession>
<reference evidence="2 3" key="1">
    <citation type="submission" date="2020-04" db="EMBL/GenBank/DDBJ databases">
        <title>Genome-Wide Identification of 5-Methylcytosine Sites in Bacterial Genomes By High-Throughput Sequencing of MspJI Restriction Fragments.</title>
        <authorList>
            <person name="Wu V."/>
        </authorList>
    </citation>
    <scope>NUCLEOTIDE SEQUENCE [LARGE SCALE GENOMIC DNA]</scope>
    <source>
        <strain evidence="2 3">S2</strain>
    </source>
</reference>
<dbReference type="AlphaFoldDB" id="A0A6H1P4X8"/>
<feature type="region of interest" description="Disordered" evidence="1">
    <location>
        <begin position="1"/>
        <end position="51"/>
    </location>
</feature>
<feature type="compositionally biased region" description="Polar residues" evidence="1">
    <location>
        <begin position="16"/>
        <end position="32"/>
    </location>
</feature>
<organism evidence="2 3">
    <name type="scientific">Priestia megaterium</name>
    <name type="common">Bacillus megaterium</name>
    <dbReference type="NCBI Taxonomy" id="1404"/>
    <lineage>
        <taxon>Bacteria</taxon>
        <taxon>Bacillati</taxon>
        <taxon>Bacillota</taxon>
        <taxon>Bacilli</taxon>
        <taxon>Bacillales</taxon>
        <taxon>Bacillaceae</taxon>
        <taxon>Priestia</taxon>
    </lineage>
</organism>
<gene>
    <name evidence="2" type="ORF">HFZ78_18735</name>
</gene>
<evidence type="ECO:0000256" key="1">
    <source>
        <dbReference type="SAM" id="MobiDB-lite"/>
    </source>
</evidence>